<dbReference type="SUPFAM" id="SSF48403">
    <property type="entry name" value="Ankyrin repeat"/>
    <property type="match status" value="1"/>
</dbReference>
<dbReference type="InterPro" id="IPR036770">
    <property type="entry name" value="Ankyrin_rpt-contain_sf"/>
</dbReference>
<name>A0A9D3V979_9ROSI</name>
<dbReference type="Proteomes" id="UP000828251">
    <property type="component" value="Unassembled WGS sequence"/>
</dbReference>
<dbReference type="PANTHER" id="PTHR24128">
    <property type="entry name" value="HOMEOBOX PROTEIN WARIAI"/>
    <property type="match status" value="1"/>
</dbReference>
<dbReference type="Gene3D" id="1.25.40.20">
    <property type="entry name" value="Ankyrin repeat-containing domain"/>
    <property type="match status" value="1"/>
</dbReference>
<proteinExistence type="predicted"/>
<accession>A0A9D3V979</accession>
<gene>
    <name evidence="1" type="ORF">J1N35_026648</name>
</gene>
<evidence type="ECO:0000313" key="2">
    <source>
        <dbReference type="Proteomes" id="UP000828251"/>
    </source>
</evidence>
<dbReference type="OrthoDB" id="991570at2759"/>
<dbReference type="EMBL" id="JAIQCV010000008">
    <property type="protein sequence ID" value="KAH1074320.1"/>
    <property type="molecule type" value="Genomic_DNA"/>
</dbReference>
<keyword evidence="2" id="KW-1185">Reference proteome</keyword>
<organism evidence="1 2">
    <name type="scientific">Gossypium stocksii</name>
    <dbReference type="NCBI Taxonomy" id="47602"/>
    <lineage>
        <taxon>Eukaryota</taxon>
        <taxon>Viridiplantae</taxon>
        <taxon>Streptophyta</taxon>
        <taxon>Embryophyta</taxon>
        <taxon>Tracheophyta</taxon>
        <taxon>Spermatophyta</taxon>
        <taxon>Magnoliopsida</taxon>
        <taxon>eudicotyledons</taxon>
        <taxon>Gunneridae</taxon>
        <taxon>Pentapetalae</taxon>
        <taxon>rosids</taxon>
        <taxon>malvids</taxon>
        <taxon>Malvales</taxon>
        <taxon>Malvaceae</taxon>
        <taxon>Malvoideae</taxon>
        <taxon>Gossypium</taxon>
    </lineage>
</organism>
<dbReference type="PANTHER" id="PTHR24128:SF60">
    <property type="entry name" value="ALPHA-LATROTOXIN-LHE1A-LIKE"/>
    <property type="match status" value="1"/>
</dbReference>
<reference evidence="1 2" key="1">
    <citation type="journal article" date="2021" name="Plant Biotechnol. J.">
        <title>Multi-omics assisted identification of the key and species-specific regulatory components of drought-tolerant mechanisms in Gossypium stocksii.</title>
        <authorList>
            <person name="Yu D."/>
            <person name="Ke L."/>
            <person name="Zhang D."/>
            <person name="Wu Y."/>
            <person name="Sun Y."/>
            <person name="Mei J."/>
            <person name="Sun J."/>
            <person name="Sun Y."/>
        </authorList>
    </citation>
    <scope>NUCLEOTIDE SEQUENCE [LARGE SCALE GENOMIC DNA]</scope>
    <source>
        <strain evidence="2">cv. E1</strain>
        <tissue evidence="1">Leaf</tissue>
    </source>
</reference>
<dbReference type="AlphaFoldDB" id="A0A9D3V979"/>
<comment type="caution">
    <text evidence="1">The sequence shown here is derived from an EMBL/GenBank/DDBJ whole genome shotgun (WGS) entry which is preliminary data.</text>
</comment>
<evidence type="ECO:0000313" key="1">
    <source>
        <dbReference type="EMBL" id="KAH1074320.1"/>
    </source>
</evidence>
<protein>
    <submittedName>
        <fullName evidence="1">Uncharacterized protein</fullName>
    </submittedName>
</protein>
<sequence>MNSTTIEAARTGDIASDPFVLQASAGHIDFMVEMINLKPSFARKICQAGFNPMHLALQNNRTQAVLRLLKFDEGLIRVKGKGGLTPLHHVVRTGDADLLFKFLEVCPEAIEDVTVFHISVKDMFEAFQVLVGWLIRCHHEAAQRWEKEPMSWADIEGNTVLHMQLSETDLSDSCEEFVCSSRDDTSYNSLQPIPPCEE</sequence>